<dbReference type="AlphaFoldDB" id="A0A7R7XTV7"/>
<gene>
    <name evidence="3" type="ORF">APUU_60335A</name>
</gene>
<accession>A0A7R7XTV7</accession>
<reference evidence="3" key="2">
    <citation type="submission" date="2021-02" db="EMBL/GenBank/DDBJ databases">
        <title>Aspergillus puulaauensis MK2 genome sequence.</title>
        <authorList>
            <person name="Futagami T."/>
            <person name="Mori K."/>
            <person name="Kadooka C."/>
            <person name="Tanaka T."/>
        </authorList>
    </citation>
    <scope>NUCLEOTIDE SEQUENCE</scope>
    <source>
        <strain evidence="3">MK2</strain>
    </source>
</reference>
<organism evidence="3 4">
    <name type="scientific">Aspergillus puulaauensis</name>
    <dbReference type="NCBI Taxonomy" id="1220207"/>
    <lineage>
        <taxon>Eukaryota</taxon>
        <taxon>Fungi</taxon>
        <taxon>Dikarya</taxon>
        <taxon>Ascomycota</taxon>
        <taxon>Pezizomycotina</taxon>
        <taxon>Eurotiomycetes</taxon>
        <taxon>Eurotiomycetidae</taxon>
        <taxon>Eurotiales</taxon>
        <taxon>Aspergillaceae</taxon>
        <taxon>Aspergillus</taxon>
    </lineage>
</organism>
<evidence type="ECO:0000256" key="2">
    <source>
        <dbReference type="SAM" id="MobiDB-lite"/>
    </source>
</evidence>
<feature type="region of interest" description="Disordered" evidence="2">
    <location>
        <begin position="209"/>
        <end position="320"/>
    </location>
</feature>
<sequence length="442" mass="49188">MPATQNETPNNQRRKCARWTEHEDELLLRLRKADSKISFYMFQKEYQVHFPDRTASALEQQYRKLENSEKDGRKETPKSCIAVLKVPKRPAAPTPDTMAHSGPCKQPRLGGEQDGGMDCDVAPPIQIGQILPQSHPQYPQYTTPKASTTVPPRYGLQQANLPKAPQFQSSFSSGSYRSVVPAAGQTVQYPLTTPSFIQATPQIPVQSDTAIEKSPNNHPTPAPPAPAQDTQQTHSTTLAESRESTDGEESDETSSTTDSELPDPDSLWHHDPPTPRERSHSPQQGSAPTSSAEGCATTQEERTPKKAEPTPSTEPLPPSALNLLNDLNEDQFDQAILHITVRRSRMRELRSIQRETGDTALLKRRIEELEKQLTTQNKQIQSLEAEGSLRVAALEKQVVDIVAQGREDRWRLENLEGFIEENTQLHNKWKAQVGKGVPAGKV</sequence>
<dbReference type="RefSeq" id="XP_041559481.1">
    <property type="nucleotide sequence ID" value="XM_041693564.1"/>
</dbReference>
<keyword evidence="1" id="KW-0175">Coiled coil</keyword>
<dbReference type="EMBL" id="AP024448">
    <property type="protein sequence ID" value="BCS27287.1"/>
    <property type="molecule type" value="Genomic_DNA"/>
</dbReference>
<dbReference type="CDD" id="cd00167">
    <property type="entry name" value="SANT"/>
    <property type="match status" value="1"/>
</dbReference>
<dbReference type="OrthoDB" id="4508394at2759"/>
<evidence type="ECO:0000313" key="4">
    <source>
        <dbReference type="Proteomes" id="UP000654913"/>
    </source>
</evidence>
<dbReference type="InterPro" id="IPR001005">
    <property type="entry name" value="SANT/Myb"/>
</dbReference>
<dbReference type="GeneID" id="64977292"/>
<feature type="region of interest" description="Disordered" evidence="2">
    <location>
        <begin position="66"/>
        <end position="156"/>
    </location>
</feature>
<proteinExistence type="predicted"/>
<feature type="compositionally biased region" description="Basic and acidic residues" evidence="2">
    <location>
        <begin position="299"/>
        <end position="308"/>
    </location>
</feature>
<feature type="compositionally biased region" description="Polar residues" evidence="2">
    <location>
        <begin position="131"/>
        <end position="150"/>
    </location>
</feature>
<dbReference type="KEGG" id="apuu:APUU_60335A"/>
<keyword evidence="4" id="KW-1185">Reference proteome</keyword>
<evidence type="ECO:0000313" key="3">
    <source>
        <dbReference type="EMBL" id="BCS27287.1"/>
    </source>
</evidence>
<name>A0A7R7XTV7_9EURO</name>
<feature type="compositionally biased region" description="Polar residues" evidence="2">
    <location>
        <begin position="281"/>
        <end position="298"/>
    </location>
</feature>
<protein>
    <recommendedName>
        <fullName evidence="5">Myb-like domain-containing protein</fullName>
    </recommendedName>
</protein>
<feature type="compositionally biased region" description="Basic and acidic residues" evidence="2">
    <location>
        <begin position="266"/>
        <end position="280"/>
    </location>
</feature>
<feature type="compositionally biased region" description="Basic and acidic residues" evidence="2">
    <location>
        <begin position="66"/>
        <end position="77"/>
    </location>
</feature>
<dbReference type="Proteomes" id="UP000654913">
    <property type="component" value="Chromosome 6"/>
</dbReference>
<feature type="coiled-coil region" evidence="1">
    <location>
        <begin position="352"/>
        <end position="386"/>
    </location>
</feature>
<evidence type="ECO:0000256" key="1">
    <source>
        <dbReference type="SAM" id="Coils"/>
    </source>
</evidence>
<reference evidence="3" key="1">
    <citation type="submission" date="2021-01" db="EMBL/GenBank/DDBJ databases">
        <authorList>
            <consortium name="Aspergillus puulaauensis MK2 genome sequencing consortium"/>
            <person name="Kazuki M."/>
            <person name="Futagami T."/>
        </authorList>
    </citation>
    <scope>NUCLEOTIDE SEQUENCE</scope>
    <source>
        <strain evidence="3">MK2</strain>
    </source>
</reference>
<evidence type="ECO:0008006" key="5">
    <source>
        <dbReference type="Google" id="ProtNLM"/>
    </source>
</evidence>